<dbReference type="EMBL" id="MLAK01000655">
    <property type="protein sequence ID" value="OHT08883.1"/>
    <property type="molecule type" value="Genomic_DNA"/>
</dbReference>
<reference evidence="2" key="1">
    <citation type="submission" date="2016-10" db="EMBL/GenBank/DDBJ databases">
        <authorList>
            <person name="Benchimol M."/>
            <person name="Almeida L.G."/>
            <person name="Vasconcelos A.T."/>
            <person name="Perreira-Neves A."/>
            <person name="Rosa I.A."/>
            <person name="Tasca T."/>
            <person name="Bogo M.R."/>
            <person name="de Souza W."/>
        </authorList>
    </citation>
    <scope>NUCLEOTIDE SEQUENCE [LARGE SCALE GENOMIC DNA]</scope>
    <source>
        <strain evidence="2">K</strain>
    </source>
</reference>
<accession>A0A1J4KCE6</accession>
<dbReference type="AlphaFoldDB" id="A0A1J4KCE6"/>
<evidence type="ECO:0000313" key="3">
    <source>
        <dbReference type="Proteomes" id="UP000179807"/>
    </source>
</evidence>
<evidence type="ECO:0000313" key="2">
    <source>
        <dbReference type="EMBL" id="OHT08883.1"/>
    </source>
</evidence>
<protein>
    <submittedName>
        <fullName evidence="2">Uncharacterized protein</fullName>
    </submittedName>
</protein>
<keyword evidence="3" id="KW-1185">Reference proteome</keyword>
<name>A0A1J4KCE6_9EUKA</name>
<sequence length="206" mass="23299">MSDSFVLEFIIDSIKCKNLNAMNSPLHITFPKVPPIILEPKNVTLTKISYQKGKRLIFKHDNLLDLNAQFLLRSGHGNLAVRGKCTIDFFEVCQHVGENAPVYQVDIAMNRPDGSRLGVMSFSFQIFPYQEYVFSVDNQKAIIKEQQNKANKKIIRPIKSARSQRRSSDCGSAGANKRVTKSSAQAPKNEGPVRKNPRRYNTNNNM</sequence>
<gene>
    <name evidence="2" type="ORF">TRFO_22472</name>
</gene>
<evidence type="ECO:0000256" key="1">
    <source>
        <dbReference type="SAM" id="MobiDB-lite"/>
    </source>
</evidence>
<proteinExistence type="predicted"/>
<dbReference type="OrthoDB" id="10544791at2759"/>
<organism evidence="2 3">
    <name type="scientific">Tritrichomonas foetus</name>
    <dbReference type="NCBI Taxonomy" id="1144522"/>
    <lineage>
        <taxon>Eukaryota</taxon>
        <taxon>Metamonada</taxon>
        <taxon>Parabasalia</taxon>
        <taxon>Tritrichomonadida</taxon>
        <taxon>Tritrichomonadidae</taxon>
        <taxon>Tritrichomonas</taxon>
    </lineage>
</organism>
<dbReference type="RefSeq" id="XP_068362019.1">
    <property type="nucleotide sequence ID" value="XM_068502576.1"/>
</dbReference>
<comment type="caution">
    <text evidence="2">The sequence shown here is derived from an EMBL/GenBank/DDBJ whole genome shotgun (WGS) entry which is preliminary data.</text>
</comment>
<dbReference type="VEuPathDB" id="TrichDB:TRFO_22472"/>
<dbReference type="Proteomes" id="UP000179807">
    <property type="component" value="Unassembled WGS sequence"/>
</dbReference>
<dbReference type="GeneID" id="94837280"/>
<feature type="region of interest" description="Disordered" evidence="1">
    <location>
        <begin position="153"/>
        <end position="206"/>
    </location>
</feature>